<evidence type="ECO:0000259" key="3">
    <source>
        <dbReference type="Pfam" id="PF00535"/>
    </source>
</evidence>
<feature type="domain" description="Glycosyltransferase 2-like" evidence="3">
    <location>
        <begin position="8"/>
        <end position="148"/>
    </location>
</feature>
<name>A0A7Z7AU71_9EURY</name>
<dbReference type="InterPro" id="IPR001173">
    <property type="entry name" value="Glyco_trans_2-like"/>
</dbReference>
<dbReference type="AlphaFoldDB" id="A0A7Z7AU71"/>
<dbReference type="InterPro" id="IPR029044">
    <property type="entry name" value="Nucleotide-diphossugar_trans"/>
</dbReference>
<keyword evidence="2 4" id="KW-0808">Transferase</keyword>
<dbReference type="EMBL" id="FNCA01000001">
    <property type="protein sequence ID" value="SDF24653.1"/>
    <property type="molecule type" value="Genomic_DNA"/>
</dbReference>
<evidence type="ECO:0000256" key="1">
    <source>
        <dbReference type="ARBA" id="ARBA00022676"/>
    </source>
</evidence>
<keyword evidence="1" id="KW-0328">Glycosyltransferase</keyword>
<reference evidence="4 5" key="1">
    <citation type="submission" date="2016-10" db="EMBL/GenBank/DDBJ databases">
        <authorList>
            <person name="Varghese N."/>
            <person name="Submissions S."/>
        </authorList>
    </citation>
    <scope>NUCLEOTIDE SEQUENCE [LARGE SCALE GENOMIC DNA]</scope>
    <source>
        <strain evidence="4 5">PL 12/M</strain>
    </source>
</reference>
<evidence type="ECO:0000313" key="4">
    <source>
        <dbReference type="EMBL" id="SDF24653.1"/>
    </source>
</evidence>
<dbReference type="Gene3D" id="3.90.550.10">
    <property type="entry name" value="Spore Coat Polysaccharide Biosynthesis Protein SpsA, Chain A"/>
    <property type="match status" value="1"/>
</dbReference>
<protein>
    <submittedName>
        <fullName evidence="4">Glycosyl transferase family 2</fullName>
    </submittedName>
</protein>
<dbReference type="PANTHER" id="PTHR43630:SF1">
    <property type="entry name" value="POLY-BETA-1,6-N-ACETYL-D-GLUCOSAMINE SYNTHASE"/>
    <property type="match status" value="1"/>
</dbReference>
<organism evidence="4 5">
    <name type="scientific">Methanolobus vulcani</name>
    <dbReference type="NCBI Taxonomy" id="38026"/>
    <lineage>
        <taxon>Archaea</taxon>
        <taxon>Methanobacteriati</taxon>
        <taxon>Methanobacteriota</taxon>
        <taxon>Stenosarchaea group</taxon>
        <taxon>Methanomicrobia</taxon>
        <taxon>Methanosarcinales</taxon>
        <taxon>Methanosarcinaceae</taxon>
        <taxon>Methanolobus</taxon>
    </lineage>
</organism>
<sequence>MGLATYIIVTPCKNEEDSLVQVAEAIANQTIKPLLWVIVDDGSTDFTPKILDDLSNKYEWIHCINLPNMGRDLGVHVSKVYREGFNYALEYCDINNIKLDFIGCIDADIILDKNYIGTLINNFNSNSRLGICSGHVGNIVDQKIVWSRFRPDLPTGGARLWRLSCFKETDGYQITCSPDSVSNVKAKIKNWDIRCFKETKAISTRPYASAQGQWTGYKKVGSNNYYIGFTPLHAFLKGIKFIISNSQYYGNTMGFAYLLGYFHDYLKRSPRIADEEVLQYYKNKGLKESICFNLKRLR</sequence>
<evidence type="ECO:0000313" key="5">
    <source>
        <dbReference type="Proteomes" id="UP000199259"/>
    </source>
</evidence>
<keyword evidence="5" id="KW-1185">Reference proteome</keyword>
<gene>
    <name evidence="4" type="ORF">SAMN04488589_0106</name>
</gene>
<dbReference type="PANTHER" id="PTHR43630">
    <property type="entry name" value="POLY-BETA-1,6-N-ACETYL-D-GLUCOSAMINE SYNTHASE"/>
    <property type="match status" value="1"/>
</dbReference>
<proteinExistence type="predicted"/>
<accession>A0A7Z7AU71</accession>
<evidence type="ECO:0000256" key="2">
    <source>
        <dbReference type="ARBA" id="ARBA00022679"/>
    </source>
</evidence>
<comment type="caution">
    <text evidence="4">The sequence shown here is derived from an EMBL/GenBank/DDBJ whole genome shotgun (WGS) entry which is preliminary data.</text>
</comment>
<dbReference type="GO" id="GO:0016757">
    <property type="term" value="F:glycosyltransferase activity"/>
    <property type="evidence" value="ECO:0007669"/>
    <property type="project" value="UniProtKB-KW"/>
</dbReference>
<dbReference type="SUPFAM" id="SSF53448">
    <property type="entry name" value="Nucleotide-diphospho-sugar transferases"/>
    <property type="match status" value="1"/>
</dbReference>
<dbReference type="Proteomes" id="UP000199259">
    <property type="component" value="Unassembled WGS sequence"/>
</dbReference>
<dbReference type="RefSeq" id="WP_091707764.1">
    <property type="nucleotide sequence ID" value="NZ_FNCA01000001.1"/>
</dbReference>
<dbReference type="Pfam" id="PF00535">
    <property type="entry name" value="Glycos_transf_2"/>
    <property type="match status" value="1"/>
</dbReference>
<dbReference type="OrthoDB" id="46222at2157"/>